<evidence type="ECO:0000256" key="5">
    <source>
        <dbReference type="ARBA" id="ARBA00022475"/>
    </source>
</evidence>
<keyword evidence="12 15" id="KW-1133">Transmembrane helix</keyword>
<dbReference type="AlphaFoldDB" id="A0A368U5K8"/>
<dbReference type="RefSeq" id="WP_114477187.1">
    <property type="nucleotide sequence ID" value="NZ_QPII01000001.1"/>
</dbReference>
<dbReference type="NCBIfam" id="NF007783">
    <property type="entry name" value="PRK10474.1"/>
    <property type="match status" value="2"/>
</dbReference>
<dbReference type="PROSITE" id="PS51099">
    <property type="entry name" value="PTS_EIIB_TYPE_2"/>
    <property type="match status" value="2"/>
</dbReference>
<feature type="transmembrane region" description="Helical" evidence="15">
    <location>
        <begin position="452"/>
        <end position="470"/>
    </location>
</feature>
<keyword evidence="11" id="KW-0418">Kinase</keyword>
<dbReference type="Pfam" id="PF25554">
    <property type="entry name" value="PTS_EIIB_BC_N"/>
    <property type="match status" value="1"/>
</dbReference>
<evidence type="ECO:0000256" key="2">
    <source>
        <dbReference type="ARBA" id="ARBA00004429"/>
    </source>
</evidence>
<evidence type="ECO:0000256" key="11">
    <source>
        <dbReference type="ARBA" id="ARBA00022777"/>
    </source>
</evidence>
<dbReference type="EC" id="2.7.1.202" evidence="3"/>
<dbReference type="FunFam" id="3.40.50.2300:FF:000014">
    <property type="entry name" value="PTS system fructose-like transporter subunit IIB"/>
    <property type="match status" value="1"/>
</dbReference>
<name>A0A368U5K8_9GAMM</name>
<evidence type="ECO:0000256" key="1">
    <source>
        <dbReference type="ARBA" id="ARBA00001401"/>
    </source>
</evidence>
<comment type="catalytic activity">
    <reaction evidence="1">
        <text>D-fructose(out) + N(pros)-phospho-L-histidyl-[protein] = D-fructose 1-phosphate(in) + L-histidyl-[protein]</text>
        <dbReference type="Rhea" id="RHEA:49252"/>
        <dbReference type="Rhea" id="RHEA-COMP:9745"/>
        <dbReference type="Rhea" id="RHEA-COMP:9746"/>
        <dbReference type="ChEBI" id="CHEBI:29979"/>
        <dbReference type="ChEBI" id="CHEBI:37721"/>
        <dbReference type="ChEBI" id="CHEBI:58674"/>
        <dbReference type="ChEBI" id="CHEBI:64837"/>
        <dbReference type="EC" id="2.7.1.202"/>
    </reaction>
</comment>
<dbReference type="Pfam" id="PF02378">
    <property type="entry name" value="PTS_EIIC"/>
    <property type="match status" value="1"/>
</dbReference>
<dbReference type="InterPro" id="IPR050864">
    <property type="entry name" value="Bacterial_PTS_Sugar_Transport"/>
</dbReference>
<gene>
    <name evidence="18" type="ORF">DU505_01325</name>
</gene>
<dbReference type="InterPro" id="IPR003501">
    <property type="entry name" value="PTS_EIIB_2/3"/>
</dbReference>
<feature type="transmembrane region" description="Helical" evidence="15">
    <location>
        <begin position="333"/>
        <end position="353"/>
    </location>
</feature>
<evidence type="ECO:0000256" key="12">
    <source>
        <dbReference type="ARBA" id="ARBA00022989"/>
    </source>
</evidence>
<dbReference type="SUPFAM" id="SSF52794">
    <property type="entry name" value="PTS system IIB component-like"/>
    <property type="match status" value="2"/>
</dbReference>
<evidence type="ECO:0000256" key="15">
    <source>
        <dbReference type="SAM" id="Phobius"/>
    </source>
</evidence>
<evidence type="ECO:0000256" key="3">
    <source>
        <dbReference type="ARBA" id="ARBA00012799"/>
    </source>
</evidence>
<dbReference type="GO" id="GO:0009401">
    <property type="term" value="P:phosphoenolpyruvate-dependent sugar phosphotransferase system"/>
    <property type="evidence" value="ECO:0007669"/>
    <property type="project" value="UniProtKB-KW"/>
</dbReference>
<dbReference type="PANTHER" id="PTHR30505">
    <property type="entry name" value="FRUCTOSE-LIKE PERMEASE"/>
    <property type="match status" value="1"/>
</dbReference>
<feature type="domain" description="PTS EIIC type-2" evidence="17">
    <location>
        <begin position="245"/>
        <end position="580"/>
    </location>
</feature>
<dbReference type="Pfam" id="PF02302">
    <property type="entry name" value="PTS_IIB"/>
    <property type="match status" value="1"/>
</dbReference>
<dbReference type="Gene3D" id="3.40.50.2300">
    <property type="match status" value="2"/>
</dbReference>
<evidence type="ECO:0000256" key="7">
    <source>
        <dbReference type="ARBA" id="ARBA00022597"/>
    </source>
</evidence>
<evidence type="ECO:0000256" key="9">
    <source>
        <dbReference type="ARBA" id="ARBA00022683"/>
    </source>
</evidence>
<dbReference type="GO" id="GO:0022877">
    <property type="term" value="F:protein-N(PI)-phosphohistidine-fructose phosphotransferase system transporter activity"/>
    <property type="evidence" value="ECO:0007669"/>
    <property type="project" value="InterPro"/>
</dbReference>
<evidence type="ECO:0000256" key="14">
    <source>
        <dbReference type="SAM" id="MobiDB-lite"/>
    </source>
</evidence>
<evidence type="ECO:0000256" key="10">
    <source>
        <dbReference type="ARBA" id="ARBA00022692"/>
    </source>
</evidence>
<feature type="transmembrane region" description="Helical" evidence="15">
    <location>
        <begin position="393"/>
        <end position="417"/>
    </location>
</feature>
<protein>
    <recommendedName>
        <fullName evidence="3">protein-N(pi)-phosphohistidine--D-fructose phosphotransferase</fullName>
        <ecNumber evidence="3">2.7.1.202</ecNumber>
    </recommendedName>
</protein>
<evidence type="ECO:0000256" key="4">
    <source>
        <dbReference type="ARBA" id="ARBA00022448"/>
    </source>
</evidence>
<dbReference type="NCBIfam" id="TIGR01427">
    <property type="entry name" value="PTS_IIC_fructo"/>
    <property type="match status" value="1"/>
</dbReference>
<dbReference type="InterPro" id="IPR036095">
    <property type="entry name" value="PTS_EIIB-like_sf"/>
</dbReference>
<dbReference type="PROSITE" id="PS51104">
    <property type="entry name" value="PTS_EIIC_TYPE_2"/>
    <property type="match status" value="1"/>
</dbReference>
<dbReference type="GO" id="GO:0090563">
    <property type="term" value="F:protein-phosphocysteine-sugar phosphotransferase activity"/>
    <property type="evidence" value="ECO:0007669"/>
    <property type="project" value="TreeGrafter"/>
</dbReference>
<dbReference type="InterPro" id="IPR003352">
    <property type="entry name" value="PTS_EIIC"/>
</dbReference>
<dbReference type="InterPro" id="IPR013011">
    <property type="entry name" value="PTS_EIIB_2"/>
</dbReference>
<organism evidence="18 19">
    <name type="scientific">Billgrantia montanilacus</name>
    <dbReference type="NCBI Taxonomy" id="2282305"/>
    <lineage>
        <taxon>Bacteria</taxon>
        <taxon>Pseudomonadati</taxon>
        <taxon>Pseudomonadota</taxon>
        <taxon>Gammaproteobacteria</taxon>
        <taxon>Oceanospirillales</taxon>
        <taxon>Halomonadaceae</taxon>
        <taxon>Billgrantia</taxon>
    </lineage>
</organism>
<feature type="domain" description="PTS EIIB type-2" evidence="16">
    <location>
        <begin position="123"/>
        <end position="218"/>
    </location>
</feature>
<keyword evidence="8 18" id="KW-0808">Transferase</keyword>
<dbReference type="InterPro" id="IPR003353">
    <property type="entry name" value="PTS_IIB_fruc"/>
</dbReference>
<sequence length="583" mass="59448">MNVILITACPSGMATSFLAARRLEQAAQRLGWQASVEMHSELEALQPVSAEAIAAADLIVVAADSVPAPQRFRDKRLFQAPIHEALPDPKTFLERASREAGEYTPPTEAAAPNPAPAAGGQRIVAVTACPTGVAHTFMAAEALSQAGKALGHAIRVETQGSVGAQDKLTDEEIAEADLVILACDIEVDPTRFAGKRVYRTSTGNALKKAKPTIEAALENAAVESADGAPGGASNSAKKSLKEVGVYKHLLTGVSFMLPMVVAGGLLIALSFVFGIEAFQEEGTLAAALMQIGGGTAFALMIPVLAGYIAYSIADRPGIAPGMIGGMLAAEIEAGFIGGILAGFLAGYVALAVARHVKLPSSVESLKPILIIPLVASLVTGLTMIYVIGEPVAAILAGLTSFLAGMDATNAVLLGILLGAMMCFDLGGPVNKAAYTFGVGLLASQTYAPMAAIMAAGMVPAIGMGIASFVARNKFSEPEREAGKASFVLGLCFISEGAIPFAAKDPLRVIPACIAGGAITGALSMLVGAQLMAPHGGIFVLMIPNAITPVLLYIAAIVVGSLVTGLGYATIKRGAAPVPVAANA</sequence>
<feature type="region of interest" description="Disordered" evidence="14">
    <location>
        <begin position="98"/>
        <end position="117"/>
    </location>
</feature>
<evidence type="ECO:0000313" key="18">
    <source>
        <dbReference type="EMBL" id="RCV91737.1"/>
    </source>
</evidence>
<evidence type="ECO:0000259" key="17">
    <source>
        <dbReference type="PROSITE" id="PS51104"/>
    </source>
</evidence>
<evidence type="ECO:0000313" key="19">
    <source>
        <dbReference type="Proteomes" id="UP000252405"/>
    </source>
</evidence>
<dbReference type="PANTHER" id="PTHR30505:SF0">
    <property type="entry name" value="FRUCTOSE-LIKE PTS SYSTEM EIIBC COMPONENT-RELATED"/>
    <property type="match status" value="1"/>
</dbReference>
<dbReference type="GO" id="GO:0005886">
    <property type="term" value="C:plasma membrane"/>
    <property type="evidence" value="ECO:0007669"/>
    <property type="project" value="UniProtKB-SubCell"/>
</dbReference>
<keyword evidence="19" id="KW-1185">Reference proteome</keyword>
<proteinExistence type="predicted"/>
<evidence type="ECO:0000256" key="13">
    <source>
        <dbReference type="ARBA" id="ARBA00023136"/>
    </source>
</evidence>
<dbReference type="GO" id="GO:0005351">
    <property type="term" value="F:carbohydrate:proton symporter activity"/>
    <property type="evidence" value="ECO:0007669"/>
    <property type="project" value="InterPro"/>
</dbReference>
<dbReference type="InterPro" id="IPR006327">
    <property type="entry name" value="PTS_IIC_fruc"/>
</dbReference>
<feature type="compositionally biased region" description="Low complexity" evidence="14">
    <location>
        <begin position="102"/>
        <end position="117"/>
    </location>
</feature>
<feature type="transmembrane region" description="Helical" evidence="15">
    <location>
        <begin position="365"/>
        <end position="387"/>
    </location>
</feature>
<feature type="transmembrane region" description="Helical" evidence="15">
    <location>
        <begin position="508"/>
        <end position="528"/>
    </location>
</feature>
<keyword evidence="4" id="KW-0813">Transport</keyword>
<keyword evidence="13 15" id="KW-0472">Membrane</keyword>
<dbReference type="CDD" id="cd05569">
    <property type="entry name" value="PTS_IIB_fructose"/>
    <property type="match status" value="2"/>
</dbReference>
<reference evidence="18 19" key="1">
    <citation type="submission" date="2018-07" db="EMBL/GenBank/DDBJ databases">
        <title>Halomonas montanilacus sp. nov., isolated from Lake Pengyan on Tibetan Plateau.</title>
        <authorList>
            <person name="Lu H."/>
            <person name="Xing P."/>
            <person name="Wu Q."/>
        </authorList>
    </citation>
    <scope>NUCLEOTIDE SEQUENCE [LARGE SCALE GENOMIC DNA]</scope>
    <source>
        <strain evidence="18 19">PYC7W</strain>
    </source>
</reference>
<dbReference type="Proteomes" id="UP000252405">
    <property type="component" value="Unassembled WGS sequence"/>
</dbReference>
<dbReference type="InterPro" id="IPR013014">
    <property type="entry name" value="PTS_EIIC_2"/>
</dbReference>
<dbReference type="NCBIfam" id="TIGR00829">
    <property type="entry name" value="FRU"/>
    <property type="match status" value="1"/>
</dbReference>
<evidence type="ECO:0000256" key="8">
    <source>
        <dbReference type="ARBA" id="ARBA00022679"/>
    </source>
</evidence>
<feature type="transmembrane region" description="Helical" evidence="15">
    <location>
        <begin position="549"/>
        <end position="570"/>
    </location>
</feature>
<feature type="transmembrane region" description="Helical" evidence="15">
    <location>
        <begin position="287"/>
        <end position="313"/>
    </location>
</feature>
<keyword evidence="6" id="KW-0597">Phosphoprotein</keyword>
<accession>A0A368U5K8</accession>
<dbReference type="GO" id="GO:0016301">
    <property type="term" value="F:kinase activity"/>
    <property type="evidence" value="ECO:0007669"/>
    <property type="project" value="UniProtKB-KW"/>
</dbReference>
<keyword evidence="7" id="KW-0762">Sugar transport</keyword>
<comment type="subcellular location">
    <subcellularLocation>
        <location evidence="2">Cell inner membrane</location>
        <topology evidence="2">Multi-pass membrane protein</topology>
    </subcellularLocation>
</comment>
<dbReference type="OrthoDB" id="9782569at2"/>
<feature type="transmembrane region" description="Helical" evidence="15">
    <location>
        <begin position="255"/>
        <end position="275"/>
    </location>
</feature>
<feature type="domain" description="PTS EIIB type-2" evidence="16">
    <location>
        <begin position="1"/>
        <end position="98"/>
    </location>
</feature>
<keyword evidence="5" id="KW-1003">Cell membrane</keyword>
<evidence type="ECO:0000256" key="6">
    <source>
        <dbReference type="ARBA" id="ARBA00022553"/>
    </source>
</evidence>
<comment type="caution">
    <text evidence="18">The sequence shown here is derived from an EMBL/GenBank/DDBJ whole genome shotgun (WGS) entry which is preliminary data.</text>
</comment>
<dbReference type="EMBL" id="QPII01000001">
    <property type="protein sequence ID" value="RCV91737.1"/>
    <property type="molecule type" value="Genomic_DNA"/>
</dbReference>
<keyword evidence="9" id="KW-0598">Phosphotransferase system</keyword>
<keyword evidence="10 15" id="KW-0812">Transmembrane</keyword>
<evidence type="ECO:0000259" key="16">
    <source>
        <dbReference type="PROSITE" id="PS51099"/>
    </source>
</evidence>